<dbReference type="InterPro" id="IPR043128">
    <property type="entry name" value="Rev_trsase/Diguanyl_cyclase"/>
</dbReference>
<accession>A0A1E1XG22</accession>
<feature type="domain" description="Peptidase A2" evidence="11">
    <location>
        <begin position="303"/>
        <end position="385"/>
    </location>
</feature>
<dbReference type="Pfam" id="PF00078">
    <property type="entry name" value="RVT_1"/>
    <property type="match status" value="1"/>
</dbReference>
<dbReference type="PANTHER" id="PTHR37984">
    <property type="entry name" value="PROTEIN CBG26694"/>
    <property type="match status" value="1"/>
</dbReference>
<keyword evidence="8" id="KW-0862">Zinc</keyword>
<feature type="compositionally biased region" description="Basic residues" evidence="9">
    <location>
        <begin position="195"/>
        <end position="204"/>
    </location>
</feature>
<dbReference type="GO" id="GO:0003676">
    <property type="term" value="F:nucleic acid binding"/>
    <property type="evidence" value="ECO:0007669"/>
    <property type="project" value="InterPro"/>
</dbReference>
<proteinExistence type="evidence at transcript level"/>
<sequence>ATLGSLAEFCPDSGNIEVYLERFDLYATANAIDASKKLQVFLTILGEKAYVTLRSLLLPKKPTEVKYEEVTEALRKHYAPKRSVVTERYHFYQRKQEPNESLKQFIVELKRLAATCSFGSFLEEALRDRLIAGIRTDSIRCRLLALSDDEVTWERVCKIATALETAQKDTREMLPEGSTASATDVYWHGEPTTQGRRHATKKKTASNEQRAPQSGPRKQRGKGIVRSCHRCGGLHAPVSCPFLKSTCFKCSKPGHVAKMCKTKVVQQVEETLPATDLLTVCTTNQVHSSPPIVLKVNVNGKEIPMELDTGAAVTIMSERDFDANFPNYPYSKDDVRLGVYNGTALKVKGVANVNVSYQNRSYDLPLIVAKQENEARMPTLLGRDWMTTLKVDLHNAVQQLQHDVDNVQEGRQMVAAEAEKKLKQLYGDVFEPGYGSIKGFTGSIRMKTGGHPTFCKARPVPYALREQVEKELGDLEKAGVVYRVRHSDWATPLVIVPKKTGKEIRICGDYRVTVNRDIELDHYPLPLPEDIFASLVGGTMFTLLDLSKAYLQLELDEQAQQLLTVNTHMGLFRFRRLPYGVASAPAMFQAVMDQVLQSIPGTACYLDDVLIAGKNLTECYHRSEQVLRALSKHGIRVNAGKCKFFQENVCYLGHELDKHGVHPATEKVKAIRDAPKPSNVTQLKAFLGLVNYYAKFLPDLANVLEPLHQLLRKGSTWKWSSQCDACFSRCKNLISEDMVLELYDVTKEIQLTCDASAYGLGAVLSHVVEGVERPIAFASRTMTPAERNYAQVEKEALAVVFGVKKFHKYLYGRTFNVITDHQSLTIIFEAKHHTNAVAAARVHRWGIFLANYSFRILHRPGTKIANADGLSRLPLPEAGDEAEEIFYFSPVNKLPITAKDIERET</sequence>
<dbReference type="EMBL" id="GFAC01001149">
    <property type="protein sequence ID" value="JAT98039.1"/>
    <property type="molecule type" value="mRNA"/>
</dbReference>
<dbReference type="PANTHER" id="PTHR37984:SF5">
    <property type="entry name" value="PROTEIN NYNRIN-LIKE"/>
    <property type="match status" value="1"/>
</dbReference>
<dbReference type="Gene3D" id="4.10.60.10">
    <property type="entry name" value="Zinc finger, CCHC-type"/>
    <property type="match status" value="1"/>
</dbReference>
<dbReference type="FunFam" id="3.30.70.270:FF:000026">
    <property type="entry name" value="Transposon Ty3-G Gag-Pol polyprotein"/>
    <property type="match status" value="1"/>
</dbReference>
<dbReference type="SUPFAM" id="SSF56672">
    <property type="entry name" value="DNA/RNA polymerases"/>
    <property type="match status" value="1"/>
</dbReference>
<dbReference type="GO" id="GO:0004519">
    <property type="term" value="F:endonuclease activity"/>
    <property type="evidence" value="ECO:0007669"/>
    <property type="project" value="UniProtKB-KW"/>
</dbReference>
<dbReference type="PROSITE" id="PS50878">
    <property type="entry name" value="RT_POL"/>
    <property type="match status" value="1"/>
</dbReference>
<feature type="domain" description="Reverse transcriptase" evidence="12">
    <location>
        <begin position="477"/>
        <end position="656"/>
    </location>
</feature>
<keyword evidence="3" id="KW-0548">Nucleotidyltransferase</keyword>
<dbReference type="GO" id="GO:0006508">
    <property type="term" value="P:proteolysis"/>
    <property type="evidence" value="ECO:0007669"/>
    <property type="project" value="InterPro"/>
</dbReference>
<keyword evidence="6" id="KW-0378">Hydrolase</keyword>
<dbReference type="Pfam" id="PF03732">
    <property type="entry name" value="Retrotrans_gag"/>
    <property type="match status" value="1"/>
</dbReference>
<dbReference type="SMART" id="SM00343">
    <property type="entry name" value="ZnF_C2HC"/>
    <property type="match status" value="1"/>
</dbReference>
<keyword evidence="7" id="KW-0695">RNA-directed DNA polymerase</keyword>
<evidence type="ECO:0000256" key="1">
    <source>
        <dbReference type="ARBA" id="ARBA00012493"/>
    </source>
</evidence>
<evidence type="ECO:0000256" key="4">
    <source>
        <dbReference type="ARBA" id="ARBA00022722"/>
    </source>
</evidence>
<dbReference type="InterPro" id="IPR001995">
    <property type="entry name" value="Peptidase_A2_cat"/>
</dbReference>
<evidence type="ECO:0000313" key="13">
    <source>
        <dbReference type="EMBL" id="JAT98039.1"/>
    </source>
</evidence>
<dbReference type="Pfam" id="PF17917">
    <property type="entry name" value="RT_RNaseH"/>
    <property type="match status" value="1"/>
</dbReference>
<dbReference type="InterPro" id="IPR000477">
    <property type="entry name" value="RT_dom"/>
</dbReference>
<evidence type="ECO:0000256" key="3">
    <source>
        <dbReference type="ARBA" id="ARBA00022695"/>
    </source>
</evidence>
<dbReference type="InterPro" id="IPR001878">
    <property type="entry name" value="Znf_CCHC"/>
</dbReference>
<dbReference type="InterPro" id="IPR018061">
    <property type="entry name" value="Retropepsins"/>
</dbReference>
<dbReference type="InterPro" id="IPR050951">
    <property type="entry name" value="Retrovirus_Pol_polyprotein"/>
</dbReference>
<dbReference type="AlphaFoldDB" id="A0A1E1XG22"/>
<keyword evidence="5" id="KW-0255">Endonuclease</keyword>
<evidence type="ECO:0000256" key="8">
    <source>
        <dbReference type="PROSITE-ProRule" id="PRU00047"/>
    </source>
</evidence>
<keyword evidence="8" id="KW-0863">Zinc-finger</keyword>
<dbReference type="InterPro" id="IPR021109">
    <property type="entry name" value="Peptidase_aspartic_dom_sf"/>
</dbReference>
<reference evidence="13" key="1">
    <citation type="journal article" date="2017" name="Front. Cell. Infect. Microbiol.">
        <title>The Distinct Transcriptional Response of the Midgut of Amblyomma sculptum and Amblyomma aureolatum Ticks to Rickettsia rickettsii Correlates to Their Differences in Susceptibility to Infection.</title>
        <authorList>
            <person name="Martins L.A."/>
            <person name="Galletti M.F.B.M."/>
            <person name="Ribeiro J.M."/>
            <person name="Fujita A."/>
            <person name="Costa F.B."/>
            <person name="Labruna M.B."/>
            <person name="Daffre S."/>
            <person name="Fogaca A.C."/>
        </authorList>
    </citation>
    <scope>NUCLEOTIDE SEQUENCE</scope>
</reference>
<dbReference type="Gene3D" id="3.30.70.270">
    <property type="match status" value="2"/>
</dbReference>
<dbReference type="Gene3D" id="3.10.10.10">
    <property type="entry name" value="HIV Type 1 Reverse Transcriptase, subunit A, domain 1"/>
    <property type="match status" value="1"/>
</dbReference>
<evidence type="ECO:0000256" key="2">
    <source>
        <dbReference type="ARBA" id="ARBA00022679"/>
    </source>
</evidence>
<evidence type="ECO:0000256" key="5">
    <source>
        <dbReference type="ARBA" id="ARBA00022759"/>
    </source>
</evidence>
<dbReference type="EC" id="2.7.7.49" evidence="1"/>
<dbReference type="GO" id="GO:0004190">
    <property type="term" value="F:aspartic-type endopeptidase activity"/>
    <property type="evidence" value="ECO:0007669"/>
    <property type="project" value="InterPro"/>
</dbReference>
<keyword evidence="8" id="KW-0479">Metal-binding</keyword>
<keyword evidence="2" id="KW-0808">Transferase</keyword>
<dbReference type="InterPro" id="IPR041373">
    <property type="entry name" value="RT_RNaseH"/>
</dbReference>
<feature type="domain" description="CCHC-type" evidence="10">
    <location>
        <begin position="247"/>
        <end position="261"/>
    </location>
</feature>
<organism evidence="13">
    <name type="scientific">Amblyomma aureolatum</name>
    <dbReference type="NCBI Taxonomy" id="187763"/>
    <lineage>
        <taxon>Eukaryota</taxon>
        <taxon>Metazoa</taxon>
        <taxon>Ecdysozoa</taxon>
        <taxon>Arthropoda</taxon>
        <taxon>Chelicerata</taxon>
        <taxon>Arachnida</taxon>
        <taxon>Acari</taxon>
        <taxon>Parasitiformes</taxon>
        <taxon>Ixodida</taxon>
        <taxon>Ixodoidea</taxon>
        <taxon>Ixodidae</taxon>
        <taxon>Amblyomminae</taxon>
        <taxon>Amblyomma</taxon>
    </lineage>
</organism>
<keyword evidence="4" id="KW-0540">Nuclease</keyword>
<protein>
    <recommendedName>
        <fullName evidence="1">RNA-directed DNA polymerase</fullName>
        <ecNumber evidence="1">2.7.7.49</ecNumber>
    </recommendedName>
</protein>
<dbReference type="InterPro" id="IPR005162">
    <property type="entry name" value="Retrotrans_gag_dom"/>
</dbReference>
<evidence type="ECO:0000259" key="10">
    <source>
        <dbReference type="PROSITE" id="PS50158"/>
    </source>
</evidence>
<evidence type="ECO:0000256" key="7">
    <source>
        <dbReference type="ARBA" id="ARBA00022918"/>
    </source>
</evidence>
<dbReference type="GO" id="GO:0003964">
    <property type="term" value="F:RNA-directed DNA polymerase activity"/>
    <property type="evidence" value="ECO:0007669"/>
    <property type="project" value="UniProtKB-KW"/>
</dbReference>
<evidence type="ECO:0000259" key="11">
    <source>
        <dbReference type="PROSITE" id="PS50175"/>
    </source>
</evidence>
<dbReference type="PROSITE" id="PS50158">
    <property type="entry name" value="ZF_CCHC"/>
    <property type="match status" value="1"/>
</dbReference>
<feature type="non-terminal residue" evidence="13">
    <location>
        <position position="905"/>
    </location>
</feature>
<dbReference type="GO" id="GO:0008270">
    <property type="term" value="F:zinc ion binding"/>
    <property type="evidence" value="ECO:0007669"/>
    <property type="project" value="UniProtKB-KW"/>
</dbReference>
<dbReference type="FunFam" id="3.10.20.370:FF:000001">
    <property type="entry name" value="Retrovirus-related Pol polyprotein from transposon 17.6-like protein"/>
    <property type="match status" value="1"/>
</dbReference>
<evidence type="ECO:0000256" key="6">
    <source>
        <dbReference type="ARBA" id="ARBA00022801"/>
    </source>
</evidence>
<evidence type="ECO:0000259" key="12">
    <source>
        <dbReference type="PROSITE" id="PS50878"/>
    </source>
</evidence>
<dbReference type="PROSITE" id="PS50175">
    <property type="entry name" value="ASP_PROT_RETROV"/>
    <property type="match status" value="1"/>
</dbReference>
<feature type="region of interest" description="Disordered" evidence="9">
    <location>
        <begin position="170"/>
        <end position="222"/>
    </location>
</feature>
<dbReference type="SUPFAM" id="SSF50630">
    <property type="entry name" value="Acid proteases"/>
    <property type="match status" value="1"/>
</dbReference>
<feature type="non-terminal residue" evidence="13">
    <location>
        <position position="1"/>
    </location>
</feature>
<evidence type="ECO:0000256" key="9">
    <source>
        <dbReference type="SAM" id="MobiDB-lite"/>
    </source>
</evidence>
<dbReference type="Pfam" id="PF00098">
    <property type="entry name" value="zf-CCHC"/>
    <property type="match status" value="1"/>
</dbReference>
<dbReference type="Gene3D" id="2.40.70.10">
    <property type="entry name" value="Acid Proteases"/>
    <property type="match status" value="1"/>
</dbReference>
<dbReference type="InterPro" id="IPR043502">
    <property type="entry name" value="DNA/RNA_pol_sf"/>
</dbReference>
<dbReference type="CDD" id="cd09274">
    <property type="entry name" value="RNase_HI_RT_Ty3"/>
    <property type="match status" value="1"/>
</dbReference>
<dbReference type="CDD" id="cd01647">
    <property type="entry name" value="RT_LTR"/>
    <property type="match status" value="1"/>
</dbReference>
<name>A0A1E1XG22_9ACAR</name>
<dbReference type="Pfam" id="PF00077">
    <property type="entry name" value="RVP"/>
    <property type="match status" value="1"/>
</dbReference>